<dbReference type="AlphaFoldDB" id="A0A7X1ZEJ3"/>
<comment type="caution">
    <text evidence="2">The sequence shown here is derived from an EMBL/GenBank/DDBJ whole genome shotgun (WGS) entry which is preliminary data.</text>
</comment>
<evidence type="ECO:0000313" key="3">
    <source>
        <dbReference type="Proteomes" id="UP000434582"/>
    </source>
</evidence>
<dbReference type="Pfam" id="PF06252">
    <property type="entry name" value="GemA"/>
    <property type="match status" value="1"/>
</dbReference>
<sequence length="348" mass="37457">MPGTSGSMGTGGWRRSTPSGKTGGCHEPPSDPEVRPAPAGAGCRAPCRGARPGPARSPERQRLSPDAHREALPPQRWPRDRAAGLAASVRRRGSDRHRDAHGICRGEGRVMTAARRRAPDRAGMIRAVHVAARARGLEGEAYRAMLRTHGGAESCADMTAQQLMAVLDHLNGHRPRQQTRRPRPVADGAPGLAKARALWLDLWVLGEVSDASESALEAYAARMTKGARGQSGQGVARLEWLDGEHLDRLIRGLRGWLRRVAPDLERPDRPIYAGGQNLGSHPKVRVAVEQARRLGLLGVAVDAPAGAMLSEPDGALDRLLAERGRMLRDAMDAAGIEAPLSRALKDRR</sequence>
<evidence type="ECO:0000256" key="1">
    <source>
        <dbReference type="SAM" id="MobiDB-lite"/>
    </source>
</evidence>
<feature type="compositionally biased region" description="Basic and acidic residues" evidence="1">
    <location>
        <begin position="57"/>
        <end position="82"/>
    </location>
</feature>
<evidence type="ECO:0000313" key="2">
    <source>
        <dbReference type="EMBL" id="MQX36837.1"/>
    </source>
</evidence>
<feature type="region of interest" description="Disordered" evidence="1">
    <location>
        <begin position="1"/>
        <end position="101"/>
    </location>
</feature>
<keyword evidence="3" id="KW-1185">Reference proteome</keyword>
<name>A0A7X1ZEJ3_9PROT</name>
<proteinExistence type="predicted"/>
<protein>
    <submittedName>
        <fullName evidence="2">DUF1018 domain-containing protein</fullName>
    </submittedName>
</protein>
<dbReference type="OrthoDB" id="7353918at2"/>
<dbReference type="Proteomes" id="UP000434582">
    <property type="component" value="Unassembled WGS sequence"/>
</dbReference>
<feature type="compositionally biased region" description="Low complexity" evidence="1">
    <location>
        <begin position="36"/>
        <end position="56"/>
    </location>
</feature>
<feature type="compositionally biased region" description="Gly residues" evidence="1">
    <location>
        <begin position="1"/>
        <end position="12"/>
    </location>
</feature>
<gene>
    <name evidence="2" type="ORF">GHC57_09950</name>
</gene>
<dbReference type="EMBL" id="WIVE01000027">
    <property type="protein sequence ID" value="MQX36837.1"/>
    <property type="molecule type" value="Genomic_DNA"/>
</dbReference>
<organism evidence="2 3">
    <name type="scientific">Roseospira navarrensis</name>
    <dbReference type="NCBI Taxonomy" id="140058"/>
    <lineage>
        <taxon>Bacteria</taxon>
        <taxon>Pseudomonadati</taxon>
        <taxon>Pseudomonadota</taxon>
        <taxon>Alphaproteobacteria</taxon>
        <taxon>Rhodospirillales</taxon>
        <taxon>Rhodospirillaceae</taxon>
        <taxon>Roseospira</taxon>
    </lineage>
</organism>
<dbReference type="InterPro" id="IPR009363">
    <property type="entry name" value="Phage_Mu_Gp16"/>
</dbReference>
<reference evidence="2 3" key="1">
    <citation type="submission" date="2019-10" db="EMBL/GenBank/DDBJ databases">
        <title>Draft whole-genome sequence of the purple nonsulfur photosynthetic bacterium Roseospira navarrensis DSM 15114.</title>
        <authorList>
            <person name="Kyndt J.A."/>
            <person name="Meyer T.E."/>
        </authorList>
    </citation>
    <scope>NUCLEOTIDE SEQUENCE [LARGE SCALE GENOMIC DNA]</scope>
    <source>
        <strain evidence="2 3">DSM 15114</strain>
    </source>
</reference>
<accession>A0A7X1ZEJ3</accession>